<dbReference type="Gene3D" id="1.20.120.520">
    <property type="entry name" value="nmb1532 protein domain like"/>
    <property type="match status" value="1"/>
</dbReference>
<accession>A0ABN1K082</accession>
<feature type="region of interest" description="Disordered" evidence="1">
    <location>
        <begin position="1"/>
        <end position="42"/>
    </location>
</feature>
<keyword evidence="4" id="KW-1185">Reference proteome</keyword>
<evidence type="ECO:0000313" key="3">
    <source>
        <dbReference type="EMBL" id="GAA0751044.1"/>
    </source>
</evidence>
<dbReference type="PANTHER" id="PTHR39966">
    <property type="entry name" value="BLL2471 PROTEIN-RELATED"/>
    <property type="match status" value="1"/>
</dbReference>
<dbReference type="PANTHER" id="PTHR39966:SF1">
    <property type="entry name" value="HEMERYTHRIN-LIKE DOMAIN-CONTAINING PROTEIN"/>
    <property type="match status" value="1"/>
</dbReference>
<reference evidence="3 4" key="1">
    <citation type="journal article" date="2019" name="Int. J. Syst. Evol. Microbiol.">
        <title>The Global Catalogue of Microorganisms (GCM) 10K type strain sequencing project: providing services to taxonomists for standard genome sequencing and annotation.</title>
        <authorList>
            <consortium name="The Broad Institute Genomics Platform"/>
            <consortium name="The Broad Institute Genome Sequencing Center for Infectious Disease"/>
            <person name="Wu L."/>
            <person name="Ma J."/>
        </authorList>
    </citation>
    <scope>NUCLEOTIDE SEQUENCE [LARGE SCALE GENOMIC DNA]</scope>
    <source>
        <strain evidence="3 4">JCM 15503</strain>
    </source>
</reference>
<proteinExistence type="predicted"/>
<comment type="caution">
    <text evidence="3">The sequence shown here is derived from an EMBL/GenBank/DDBJ whole genome shotgun (WGS) entry which is preliminary data.</text>
</comment>
<evidence type="ECO:0000256" key="1">
    <source>
        <dbReference type="SAM" id="MobiDB-lite"/>
    </source>
</evidence>
<sequence length="236" mass="26287">MAGARVVSKTPLRETQMNAPDHGQPQLLMTPDTAGSLAPHPAGPMLHPATLVILQEHSITCQLLDALAQGLAKHPAAEVLPDFDELRALLWGLEESPEQQHHRKESELLFPKLRASVPMTRCLLDRLDNEHAQGQRWLRELEHALLRFEMMGTSRRETFERLVRRYTLFQRAHMAAEEQQVLPLAEQFLAEHDWRELALAFPAGANQQAASATGCDCRSVLARLGAAARGPAVLRA</sequence>
<dbReference type="CDD" id="cd12108">
    <property type="entry name" value="Hr-like"/>
    <property type="match status" value="1"/>
</dbReference>
<dbReference type="Proteomes" id="UP001500279">
    <property type="component" value="Unassembled WGS sequence"/>
</dbReference>
<evidence type="ECO:0000313" key="4">
    <source>
        <dbReference type="Proteomes" id="UP001500279"/>
    </source>
</evidence>
<protein>
    <recommendedName>
        <fullName evidence="2">Hemerythrin-like domain-containing protein</fullName>
    </recommendedName>
</protein>
<dbReference type="InterPro" id="IPR012312">
    <property type="entry name" value="Hemerythrin-like"/>
</dbReference>
<dbReference type="Pfam" id="PF01814">
    <property type="entry name" value="Hemerythrin"/>
    <property type="match status" value="1"/>
</dbReference>
<feature type="domain" description="Hemerythrin-like" evidence="2">
    <location>
        <begin position="53"/>
        <end position="185"/>
    </location>
</feature>
<gene>
    <name evidence="3" type="ORF">GCM10009107_23430</name>
</gene>
<evidence type="ECO:0000259" key="2">
    <source>
        <dbReference type="Pfam" id="PF01814"/>
    </source>
</evidence>
<name>A0ABN1K082_9BURK</name>
<organism evidence="3 4">
    <name type="scientific">Ideonella azotifigens</name>
    <dbReference type="NCBI Taxonomy" id="513160"/>
    <lineage>
        <taxon>Bacteria</taxon>
        <taxon>Pseudomonadati</taxon>
        <taxon>Pseudomonadota</taxon>
        <taxon>Betaproteobacteria</taxon>
        <taxon>Burkholderiales</taxon>
        <taxon>Sphaerotilaceae</taxon>
        <taxon>Ideonella</taxon>
    </lineage>
</organism>
<dbReference type="EMBL" id="BAAAEW010000013">
    <property type="protein sequence ID" value="GAA0751044.1"/>
    <property type="molecule type" value="Genomic_DNA"/>
</dbReference>